<feature type="region of interest" description="Disordered" evidence="10">
    <location>
        <begin position="497"/>
        <end position="574"/>
    </location>
</feature>
<comment type="similarity">
    <text evidence="3">Belongs to the MAP65/ASE1 family.</text>
</comment>
<sequence length="733" mass="82898">MPTGVNNLLSRMETTCGALLYELQIIWDEVGESVAERDRMLLELEQECLEVYRRKVDQANRYRVQLRQAIADAEAELAAICSALGERPVHIRQSDQNCGSLKAELLAILPQIEEMRNRRIDRKNQFIKVLEEIHSIKNEIYRSDRFASNGPAVDEADLSIKKLEELQREMQALQSEKSERLKLVLDRMKYLDSLCIVLGLDFKKIVGEIHPSLAEAAGSKNISNSIIEQLGTAIQNLRELKIQRMQQLQDLTTSLLELWDLMDTPIEEQQTFQKFTCHLAASEDEMTEPDILSINYINCVKTEVSRLEGLKESKIKELILKKKAELEVLCRKTHLIPDSDSAMEIAIDAIDSGAVDATFVLEQIELQIARVKEEALGRKEILEKVEKWMAACDEESWLEEYNRDDNRYNAGRGAHVMLKRAEKARALVNKLPAMVGALASKVIVWENEKGIAFTYDGVRLLSMLEQYMVLRQEKEQERKRQRDQKKLQGQLLTEQEAIYGSKPSPVKNHSVKKRPRSSCGGASNRTLSLGGPTLQTPKREMPPSAKATPNIRNSKKNEIINKYRPKDDGLAPPSSGRRVVGMAGHPAKHQSPNLVNARQRESPVVRKPFSSISFTNSSKTNVTNTLEDRNKRHKEKLHKTQTNNKPFTTPPKTISIAEQENRTPQTMGISVASTPSTSSVPVQTPTTPPPLQTTITPVPSTKKTVPEEIEYSFEERRAGFVLPRSRLMTVTQV</sequence>
<evidence type="ECO:0000256" key="1">
    <source>
        <dbReference type="ARBA" id="ARBA00004123"/>
    </source>
</evidence>
<dbReference type="InParanoid" id="A0A6I9UNY5"/>
<dbReference type="RefSeq" id="XP_011101133.1">
    <property type="nucleotide sequence ID" value="XM_011102831.2"/>
</dbReference>
<evidence type="ECO:0000256" key="8">
    <source>
        <dbReference type="ARBA" id="ARBA00023242"/>
    </source>
</evidence>
<protein>
    <submittedName>
        <fullName evidence="12">65-kDa microtubule-associated protein 3</fullName>
    </submittedName>
</protein>
<feature type="coiled-coil region" evidence="9">
    <location>
        <begin position="153"/>
        <end position="183"/>
    </location>
</feature>
<dbReference type="AlphaFoldDB" id="A0A6I9UNY5"/>
<dbReference type="GO" id="GO:0005634">
    <property type="term" value="C:nucleus"/>
    <property type="evidence" value="ECO:0007669"/>
    <property type="project" value="UniProtKB-SubCell"/>
</dbReference>
<name>A0A6I9UNY5_SESIN</name>
<dbReference type="Proteomes" id="UP000504604">
    <property type="component" value="Unplaced"/>
</dbReference>
<keyword evidence="5" id="KW-0597">Phosphoprotein</keyword>
<evidence type="ECO:0000256" key="6">
    <source>
        <dbReference type="ARBA" id="ARBA00022701"/>
    </source>
</evidence>
<keyword evidence="8" id="KW-0539">Nucleus</keyword>
<dbReference type="Pfam" id="PF03999">
    <property type="entry name" value="MAP65_ASE1"/>
    <property type="match status" value="1"/>
</dbReference>
<evidence type="ECO:0000256" key="2">
    <source>
        <dbReference type="ARBA" id="ARBA00004245"/>
    </source>
</evidence>
<proteinExistence type="inferred from homology"/>
<dbReference type="FunCoup" id="A0A6I9UNY5">
    <property type="interactions" value="1620"/>
</dbReference>
<keyword evidence="9" id="KW-0175">Coiled coil</keyword>
<keyword evidence="4" id="KW-0963">Cytoplasm</keyword>
<evidence type="ECO:0000313" key="11">
    <source>
        <dbReference type="Proteomes" id="UP000504604"/>
    </source>
</evidence>
<evidence type="ECO:0000256" key="5">
    <source>
        <dbReference type="ARBA" id="ARBA00022553"/>
    </source>
</evidence>
<dbReference type="GO" id="GO:0005737">
    <property type="term" value="C:cytoplasm"/>
    <property type="evidence" value="ECO:0007669"/>
    <property type="project" value="TreeGrafter"/>
</dbReference>
<evidence type="ECO:0000256" key="7">
    <source>
        <dbReference type="ARBA" id="ARBA00023212"/>
    </source>
</evidence>
<reference evidence="12" key="1">
    <citation type="submission" date="2025-08" db="UniProtKB">
        <authorList>
            <consortium name="RefSeq"/>
        </authorList>
    </citation>
    <scope>IDENTIFICATION</scope>
</reference>
<comment type="subcellular location">
    <subcellularLocation>
        <location evidence="2">Cytoplasm</location>
        <location evidence="2">Cytoskeleton</location>
    </subcellularLocation>
    <subcellularLocation>
        <location evidence="1">Nucleus</location>
    </subcellularLocation>
</comment>
<feature type="compositionally biased region" description="Low complexity" evidence="10">
    <location>
        <begin position="670"/>
        <end position="685"/>
    </location>
</feature>
<dbReference type="GO" id="GO:0000226">
    <property type="term" value="P:microtubule cytoskeleton organization"/>
    <property type="evidence" value="ECO:0007669"/>
    <property type="project" value="InterPro"/>
</dbReference>
<feature type="compositionally biased region" description="Basic and acidic residues" evidence="10">
    <location>
        <begin position="555"/>
        <end position="569"/>
    </location>
</feature>
<organism evidence="11 12">
    <name type="scientific">Sesamum indicum</name>
    <name type="common">Oriental sesame</name>
    <name type="synonym">Sesamum orientale</name>
    <dbReference type="NCBI Taxonomy" id="4182"/>
    <lineage>
        <taxon>Eukaryota</taxon>
        <taxon>Viridiplantae</taxon>
        <taxon>Streptophyta</taxon>
        <taxon>Embryophyta</taxon>
        <taxon>Tracheophyta</taxon>
        <taxon>Spermatophyta</taxon>
        <taxon>Magnoliopsida</taxon>
        <taxon>eudicotyledons</taxon>
        <taxon>Gunneridae</taxon>
        <taxon>Pentapetalae</taxon>
        <taxon>asterids</taxon>
        <taxon>lamiids</taxon>
        <taxon>Lamiales</taxon>
        <taxon>Pedaliaceae</taxon>
        <taxon>Sesamum</taxon>
    </lineage>
</organism>
<evidence type="ECO:0000256" key="4">
    <source>
        <dbReference type="ARBA" id="ARBA00022490"/>
    </source>
</evidence>
<feature type="compositionally biased region" description="Polar residues" evidence="10">
    <location>
        <begin position="611"/>
        <end position="625"/>
    </location>
</feature>
<evidence type="ECO:0000256" key="9">
    <source>
        <dbReference type="SAM" id="Coils"/>
    </source>
</evidence>
<dbReference type="GeneID" id="105179230"/>
<dbReference type="Gene3D" id="1.20.58.1520">
    <property type="match status" value="1"/>
</dbReference>
<gene>
    <name evidence="12" type="primary">LOC105179230</name>
</gene>
<dbReference type="PANTHER" id="PTHR19321:SF7">
    <property type="entry name" value="65-KDA MICROTUBULE-ASSOCIATED PROTEIN 3"/>
    <property type="match status" value="1"/>
</dbReference>
<feature type="compositionally biased region" description="Low complexity" evidence="10">
    <location>
        <begin position="640"/>
        <end position="652"/>
    </location>
</feature>
<dbReference type="OrthoDB" id="642895at2759"/>
<evidence type="ECO:0000256" key="10">
    <source>
        <dbReference type="SAM" id="MobiDB-lite"/>
    </source>
</evidence>
<feature type="region of interest" description="Disordered" evidence="10">
    <location>
        <begin position="611"/>
        <end position="652"/>
    </location>
</feature>
<dbReference type="GO" id="GO:0005819">
    <property type="term" value="C:spindle"/>
    <property type="evidence" value="ECO:0007669"/>
    <property type="project" value="TreeGrafter"/>
</dbReference>
<keyword evidence="6" id="KW-0493">Microtubule</keyword>
<dbReference type="GO" id="GO:0008017">
    <property type="term" value="F:microtubule binding"/>
    <property type="evidence" value="ECO:0007669"/>
    <property type="project" value="InterPro"/>
</dbReference>
<dbReference type="KEGG" id="sind:105179230"/>
<dbReference type="GO" id="GO:0005874">
    <property type="term" value="C:microtubule"/>
    <property type="evidence" value="ECO:0007669"/>
    <property type="project" value="UniProtKB-KW"/>
</dbReference>
<feature type="region of interest" description="Disordered" evidence="10">
    <location>
        <begin position="670"/>
        <end position="699"/>
    </location>
</feature>
<dbReference type="PANTHER" id="PTHR19321">
    <property type="entry name" value="PROTEIN REGULATOR OF CYTOKINESIS 1 PRC1-RELATED"/>
    <property type="match status" value="1"/>
</dbReference>
<dbReference type="InterPro" id="IPR007145">
    <property type="entry name" value="MAP65_Ase1_PRC1"/>
</dbReference>
<keyword evidence="7" id="KW-0206">Cytoskeleton</keyword>
<evidence type="ECO:0000313" key="12">
    <source>
        <dbReference type="RefSeq" id="XP_011101133.1"/>
    </source>
</evidence>
<dbReference type="FunFam" id="1.20.58.1520:FF:000002">
    <property type="entry name" value="65-kDa microtubule-associated protein 6"/>
    <property type="match status" value="1"/>
</dbReference>
<evidence type="ECO:0000256" key="3">
    <source>
        <dbReference type="ARBA" id="ARBA00006187"/>
    </source>
</evidence>
<keyword evidence="11" id="KW-1185">Reference proteome</keyword>
<accession>A0A6I9UNY5</accession>